<name>A0A060ZRX0_9ACTN</name>
<reference evidence="1" key="1">
    <citation type="submission" date="2014-05" db="EMBL/GenBank/DDBJ databases">
        <authorList>
            <person name="Horn Fabian"/>
        </authorList>
    </citation>
    <scope>NUCLEOTIDE SEQUENCE</scope>
</reference>
<dbReference type="EMBL" id="JAGGLR010000004">
    <property type="protein sequence ID" value="MBP2060636.1"/>
    <property type="molecule type" value="Genomic_DNA"/>
</dbReference>
<keyword evidence="3" id="KW-1185">Reference proteome</keyword>
<dbReference type="SUPFAM" id="SSF140453">
    <property type="entry name" value="EsxAB dimer-like"/>
    <property type="match status" value="1"/>
</dbReference>
<sequence length="124" mass="13254">MSGSQRISDAHFRKFEGDLGRVSEDLSQNLRTLINAIDTVEAAWTGQGGSAFRRAQMSLNEDHEALRQLIVNIHEAVQLTHRSSGANDSEIASQLRSVDVNGSAAGGHLGSGADGLAHSKVDQF</sequence>
<evidence type="ECO:0000313" key="2">
    <source>
        <dbReference type="EMBL" id="MBP2060636.1"/>
    </source>
</evidence>
<dbReference type="RefSeq" id="WP_052701333.1">
    <property type="nucleotide sequence ID" value="NZ_BAABDR010000067.1"/>
</dbReference>
<proteinExistence type="predicted"/>
<protein>
    <submittedName>
        <fullName evidence="2">Uncharacterized protein YukE</fullName>
    </submittedName>
</protein>
<dbReference type="HOGENOM" id="CLU_151185_1_0_11"/>
<organism evidence="1">
    <name type="scientific">Streptomyces iranensis</name>
    <dbReference type="NCBI Taxonomy" id="576784"/>
    <lineage>
        <taxon>Bacteria</taxon>
        <taxon>Bacillati</taxon>
        <taxon>Actinomycetota</taxon>
        <taxon>Actinomycetes</taxon>
        <taxon>Kitasatosporales</taxon>
        <taxon>Streptomycetaceae</taxon>
        <taxon>Streptomyces</taxon>
        <taxon>Streptomyces violaceusniger group</taxon>
    </lineage>
</organism>
<evidence type="ECO:0000313" key="3">
    <source>
        <dbReference type="Proteomes" id="UP000756710"/>
    </source>
</evidence>
<dbReference type="AlphaFoldDB" id="A0A060ZRX0"/>
<dbReference type="GeneID" id="32471123"/>
<dbReference type="Gene3D" id="1.10.287.1060">
    <property type="entry name" value="ESAT-6-like"/>
    <property type="match status" value="1"/>
</dbReference>
<gene>
    <name evidence="2" type="ORF">J2Z30_001638</name>
    <name evidence="1" type="ORF">SIRAN3001</name>
</gene>
<dbReference type="Pfam" id="PF06013">
    <property type="entry name" value="WXG100"/>
    <property type="match status" value="1"/>
</dbReference>
<dbReference type="InterPro" id="IPR036689">
    <property type="entry name" value="ESAT-6-like_sf"/>
</dbReference>
<accession>A0A060ZRX0</accession>
<dbReference type="Proteomes" id="UP000756710">
    <property type="component" value="Unassembled WGS sequence"/>
</dbReference>
<evidence type="ECO:0000313" key="1">
    <source>
        <dbReference type="EMBL" id="CDR06086.1"/>
    </source>
</evidence>
<dbReference type="EMBL" id="LK022848">
    <property type="protein sequence ID" value="CDR06086.1"/>
    <property type="molecule type" value="Genomic_DNA"/>
</dbReference>
<dbReference type="InterPro" id="IPR010310">
    <property type="entry name" value="T7SS_ESAT-6-like"/>
</dbReference>
<reference evidence="2 3" key="2">
    <citation type="submission" date="2021-03" db="EMBL/GenBank/DDBJ databases">
        <title>Genomic Encyclopedia of Type Strains, Phase IV (KMG-IV): sequencing the most valuable type-strain genomes for metagenomic binning, comparative biology and taxonomic classification.</title>
        <authorList>
            <person name="Goeker M."/>
        </authorList>
    </citation>
    <scope>NUCLEOTIDE SEQUENCE [LARGE SCALE GENOMIC DNA]</scope>
    <source>
        <strain evidence="2 3">DSM 41954</strain>
    </source>
</reference>